<dbReference type="EMBL" id="JACVKN010000138">
    <property type="protein sequence ID" value="MBK2065328.1"/>
    <property type="molecule type" value="Genomic_DNA"/>
</dbReference>
<name>A0A9Q2KTG8_9GAMM</name>
<sequence>MATKKPQSWTFLTNHSHMLCLINSNPNITIRGMAIKVGITERAVLNILSDLTETAYLTVKKVGRNNHYSINKDKNLRHPIENHCTIDDFLKPLSKKISARLYSESFK</sequence>
<dbReference type="InterPro" id="IPR036388">
    <property type="entry name" value="WH-like_DNA-bd_sf"/>
</dbReference>
<dbReference type="InterPro" id="IPR036390">
    <property type="entry name" value="WH_DNA-bd_sf"/>
</dbReference>
<comment type="caution">
    <text evidence="1">The sequence shown here is derived from an EMBL/GenBank/DDBJ whole genome shotgun (WGS) entry which is preliminary data.</text>
</comment>
<gene>
    <name evidence="1" type="ORF">IB647_06630</name>
</gene>
<evidence type="ECO:0000313" key="2">
    <source>
        <dbReference type="Proteomes" id="UP000701999"/>
    </source>
</evidence>
<dbReference type="SUPFAM" id="SSF46785">
    <property type="entry name" value="Winged helix' DNA-binding domain"/>
    <property type="match status" value="1"/>
</dbReference>
<accession>A0A9Q2KTG8</accession>
<protein>
    <submittedName>
        <fullName evidence="1">ArsR family transcriptional regulator</fullName>
    </submittedName>
</protein>
<reference evidence="1 2" key="1">
    <citation type="submission" date="2020-09" db="EMBL/GenBank/DDBJ databases">
        <title>Development of specific Francisella tularensis PCR assay based on in-depth characterization of family Francisellaceae.</title>
        <authorList>
            <person name="Ohrman C."/>
            <person name="Sahl J."/>
            <person name="Sjodin A."/>
            <person name="Uneklint I."/>
            <person name="Ballard R."/>
            <person name="Karlsson L."/>
            <person name="Mcdonough R."/>
            <person name="Sundell D."/>
            <person name="Soria K."/>
            <person name="Brindeflk B."/>
            <person name="Vallesi A."/>
            <person name="Ramirez-Paredes J.G."/>
            <person name="Colquhoun D."/>
            <person name="Myrtennas K."/>
            <person name="Birdsell D."/>
            <person name="Johansson A."/>
            <person name="Wagner D."/>
            <person name="Forsman M."/>
        </authorList>
    </citation>
    <scope>NUCLEOTIDE SEQUENCE [LARGE SCALE GENOMIC DNA]</scope>
    <source>
        <strain evidence="1 2">FSC1140</strain>
    </source>
</reference>
<dbReference type="AlphaFoldDB" id="A0A9Q2KTG8"/>
<organism evidence="1 2">
    <name type="scientific">Francisella noatunensis</name>
    <dbReference type="NCBI Taxonomy" id="657445"/>
    <lineage>
        <taxon>Bacteria</taxon>
        <taxon>Pseudomonadati</taxon>
        <taxon>Pseudomonadota</taxon>
        <taxon>Gammaproteobacteria</taxon>
        <taxon>Thiotrichales</taxon>
        <taxon>Francisellaceae</taxon>
        <taxon>Francisella</taxon>
    </lineage>
</organism>
<proteinExistence type="predicted"/>
<keyword evidence="2" id="KW-1185">Reference proteome</keyword>
<evidence type="ECO:0000313" key="1">
    <source>
        <dbReference type="EMBL" id="MBK2065328.1"/>
    </source>
</evidence>
<dbReference type="RefSeq" id="WP_159184980.1">
    <property type="nucleotide sequence ID" value="NZ_JACVJL010000124.1"/>
</dbReference>
<dbReference type="Gene3D" id="1.10.10.10">
    <property type="entry name" value="Winged helix-like DNA-binding domain superfamily/Winged helix DNA-binding domain"/>
    <property type="match status" value="1"/>
</dbReference>
<dbReference type="Proteomes" id="UP000701999">
    <property type="component" value="Unassembled WGS sequence"/>
</dbReference>
<dbReference type="GeneID" id="93255936"/>